<sequence length="102" mass="11893">MMRGAETRRFRREVLNAETRERGEKGAALDMRQICKGRGVRQTYGAGIGMGWRVMASRFECRYVVVLGTNSCFLLPFLNSITSMMAWRRWTRCLRVILVWRG</sequence>
<dbReference type="Proteomes" id="UP000298030">
    <property type="component" value="Unassembled WGS sequence"/>
</dbReference>
<feature type="transmembrane region" description="Helical" evidence="1">
    <location>
        <begin position="63"/>
        <end position="87"/>
    </location>
</feature>
<proteinExistence type="predicted"/>
<reference evidence="2 3" key="1">
    <citation type="journal article" date="2019" name="Nat. Ecol. Evol.">
        <title>Megaphylogeny resolves global patterns of mushroom evolution.</title>
        <authorList>
            <person name="Varga T."/>
            <person name="Krizsan K."/>
            <person name="Foldi C."/>
            <person name="Dima B."/>
            <person name="Sanchez-Garcia M."/>
            <person name="Sanchez-Ramirez S."/>
            <person name="Szollosi G.J."/>
            <person name="Szarkandi J.G."/>
            <person name="Papp V."/>
            <person name="Albert L."/>
            <person name="Andreopoulos W."/>
            <person name="Angelini C."/>
            <person name="Antonin V."/>
            <person name="Barry K.W."/>
            <person name="Bougher N.L."/>
            <person name="Buchanan P."/>
            <person name="Buyck B."/>
            <person name="Bense V."/>
            <person name="Catcheside P."/>
            <person name="Chovatia M."/>
            <person name="Cooper J."/>
            <person name="Damon W."/>
            <person name="Desjardin D."/>
            <person name="Finy P."/>
            <person name="Geml J."/>
            <person name="Haridas S."/>
            <person name="Hughes K."/>
            <person name="Justo A."/>
            <person name="Karasinski D."/>
            <person name="Kautmanova I."/>
            <person name="Kiss B."/>
            <person name="Kocsube S."/>
            <person name="Kotiranta H."/>
            <person name="LaButti K.M."/>
            <person name="Lechner B.E."/>
            <person name="Liimatainen K."/>
            <person name="Lipzen A."/>
            <person name="Lukacs Z."/>
            <person name="Mihaltcheva S."/>
            <person name="Morgado L.N."/>
            <person name="Niskanen T."/>
            <person name="Noordeloos M.E."/>
            <person name="Ohm R.A."/>
            <person name="Ortiz-Santana B."/>
            <person name="Ovrebo C."/>
            <person name="Racz N."/>
            <person name="Riley R."/>
            <person name="Savchenko A."/>
            <person name="Shiryaev A."/>
            <person name="Soop K."/>
            <person name="Spirin V."/>
            <person name="Szebenyi C."/>
            <person name="Tomsovsky M."/>
            <person name="Tulloss R.E."/>
            <person name="Uehling J."/>
            <person name="Grigoriev I.V."/>
            <person name="Vagvolgyi C."/>
            <person name="Papp T."/>
            <person name="Martin F.M."/>
            <person name="Miettinen O."/>
            <person name="Hibbett D.S."/>
            <person name="Nagy L.G."/>
        </authorList>
    </citation>
    <scope>NUCLEOTIDE SEQUENCE [LARGE SCALE GENOMIC DNA]</scope>
    <source>
        <strain evidence="2 3">FP101781</strain>
    </source>
</reference>
<dbReference type="AlphaFoldDB" id="A0A4Y7T5G9"/>
<keyword evidence="1" id="KW-0812">Transmembrane</keyword>
<protein>
    <submittedName>
        <fullName evidence="2">Uncharacterized protein</fullName>
    </submittedName>
</protein>
<keyword evidence="1" id="KW-0472">Membrane</keyword>
<name>A0A4Y7T5G9_COPMI</name>
<accession>A0A4Y7T5G9</accession>
<evidence type="ECO:0000313" key="2">
    <source>
        <dbReference type="EMBL" id="TEB29198.1"/>
    </source>
</evidence>
<keyword evidence="3" id="KW-1185">Reference proteome</keyword>
<keyword evidence="1" id="KW-1133">Transmembrane helix</keyword>
<dbReference type="EMBL" id="QPFP01000028">
    <property type="protein sequence ID" value="TEB29198.1"/>
    <property type="molecule type" value="Genomic_DNA"/>
</dbReference>
<evidence type="ECO:0000256" key="1">
    <source>
        <dbReference type="SAM" id="Phobius"/>
    </source>
</evidence>
<gene>
    <name evidence="2" type="ORF">FA13DRAFT_666123</name>
</gene>
<comment type="caution">
    <text evidence="2">The sequence shown here is derived from an EMBL/GenBank/DDBJ whole genome shotgun (WGS) entry which is preliminary data.</text>
</comment>
<evidence type="ECO:0000313" key="3">
    <source>
        <dbReference type="Proteomes" id="UP000298030"/>
    </source>
</evidence>
<organism evidence="2 3">
    <name type="scientific">Coprinellus micaceus</name>
    <name type="common">Glistening ink-cap mushroom</name>
    <name type="synonym">Coprinus micaceus</name>
    <dbReference type="NCBI Taxonomy" id="71717"/>
    <lineage>
        <taxon>Eukaryota</taxon>
        <taxon>Fungi</taxon>
        <taxon>Dikarya</taxon>
        <taxon>Basidiomycota</taxon>
        <taxon>Agaricomycotina</taxon>
        <taxon>Agaricomycetes</taxon>
        <taxon>Agaricomycetidae</taxon>
        <taxon>Agaricales</taxon>
        <taxon>Agaricineae</taxon>
        <taxon>Psathyrellaceae</taxon>
        <taxon>Coprinellus</taxon>
    </lineage>
</organism>